<evidence type="ECO:0000256" key="4">
    <source>
        <dbReference type="ARBA" id="ARBA00022692"/>
    </source>
</evidence>
<evidence type="ECO:0000256" key="11">
    <source>
        <dbReference type="RuleBase" id="RU362041"/>
    </source>
</evidence>
<keyword evidence="6 11" id="KW-0378">Hydrolase</keyword>
<feature type="domain" description="Peptidase S26" evidence="13">
    <location>
        <begin position="102"/>
        <end position="142"/>
    </location>
</feature>
<name>A0A0D2X5C4_CAPO3</name>
<dbReference type="NCBIfam" id="TIGR02227">
    <property type="entry name" value="sigpep_I_bact"/>
    <property type="match status" value="1"/>
</dbReference>
<feature type="chain" id="PRO_5002266828" description="Mitochondrial inner membrane protease subunit" evidence="12">
    <location>
        <begin position="35"/>
        <end position="167"/>
    </location>
</feature>
<reference evidence="15" key="1">
    <citation type="submission" date="2011-02" db="EMBL/GenBank/DDBJ databases">
        <title>The Genome Sequence of Capsaspora owczarzaki ATCC 30864.</title>
        <authorList>
            <person name="Russ C."/>
            <person name="Cuomo C."/>
            <person name="Burger G."/>
            <person name="Gray M.W."/>
            <person name="Holland P.W.H."/>
            <person name="King N."/>
            <person name="Lang F.B.F."/>
            <person name="Roger A.J."/>
            <person name="Ruiz-Trillo I."/>
            <person name="Young S.K."/>
            <person name="Zeng Q."/>
            <person name="Gargeya S."/>
            <person name="Alvarado L."/>
            <person name="Berlin A."/>
            <person name="Chapman S.B."/>
            <person name="Chen Z."/>
            <person name="Freedman E."/>
            <person name="Gellesch M."/>
            <person name="Goldberg J."/>
            <person name="Griggs A."/>
            <person name="Gujja S."/>
            <person name="Heilman E."/>
            <person name="Heiman D."/>
            <person name="Howarth C."/>
            <person name="Mehta T."/>
            <person name="Neiman D."/>
            <person name="Pearson M."/>
            <person name="Roberts A."/>
            <person name="Saif S."/>
            <person name="Shea T."/>
            <person name="Shenoy N."/>
            <person name="Sisk P."/>
            <person name="Stolte C."/>
            <person name="Sykes S."/>
            <person name="White J."/>
            <person name="Yandava C."/>
            <person name="Haas B."/>
            <person name="Nusbaum C."/>
            <person name="Birren B."/>
        </authorList>
    </citation>
    <scope>NUCLEOTIDE SEQUENCE</scope>
    <source>
        <strain evidence="15">ATCC 30864</strain>
    </source>
</reference>
<protein>
    <recommendedName>
        <fullName evidence="11">Mitochondrial inner membrane protease subunit</fullName>
        <ecNumber evidence="11">3.4.21.-</ecNumber>
    </recommendedName>
</protein>
<gene>
    <name evidence="14" type="ORF">CAOG_007401</name>
</gene>
<dbReference type="FunFam" id="2.10.109.10:FF:000005">
    <property type="entry name" value="Mitochondrial inner membrane protease subunit"/>
    <property type="match status" value="1"/>
</dbReference>
<dbReference type="GO" id="GO:0004252">
    <property type="term" value="F:serine-type endopeptidase activity"/>
    <property type="evidence" value="ECO:0007669"/>
    <property type="project" value="InterPro"/>
</dbReference>
<evidence type="ECO:0000313" key="14">
    <source>
        <dbReference type="EMBL" id="KJE97564.1"/>
    </source>
</evidence>
<dbReference type="PANTHER" id="PTHR46041">
    <property type="entry name" value="MITOCHONDRIAL INNER MEMBRANE PROTEASE SUBUNIT 2"/>
    <property type="match status" value="1"/>
</dbReference>
<dbReference type="RefSeq" id="XP_004343260.1">
    <property type="nucleotide sequence ID" value="XM_004343210.2"/>
</dbReference>
<keyword evidence="5 11" id="KW-0999">Mitochondrion inner membrane</keyword>
<evidence type="ECO:0000256" key="6">
    <source>
        <dbReference type="ARBA" id="ARBA00022801"/>
    </source>
</evidence>
<dbReference type="InParanoid" id="A0A0D2X5C4"/>
<dbReference type="STRING" id="595528.A0A0D2X5C4"/>
<dbReference type="InterPro" id="IPR000223">
    <property type="entry name" value="Pept_S26A_signal_pept_1"/>
</dbReference>
<keyword evidence="8 11" id="KW-0496">Mitochondrion</keyword>
<dbReference type="Proteomes" id="UP000008743">
    <property type="component" value="Unassembled WGS sequence"/>
</dbReference>
<dbReference type="InterPro" id="IPR037730">
    <property type="entry name" value="IMP2"/>
</dbReference>
<evidence type="ECO:0000256" key="1">
    <source>
        <dbReference type="ARBA" id="ARBA00004434"/>
    </source>
</evidence>
<dbReference type="InterPro" id="IPR036286">
    <property type="entry name" value="LexA/Signal_pep-like_sf"/>
</dbReference>
<evidence type="ECO:0000256" key="7">
    <source>
        <dbReference type="ARBA" id="ARBA00022989"/>
    </source>
</evidence>
<dbReference type="CDD" id="cd06530">
    <property type="entry name" value="S26_SPase_I"/>
    <property type="match status" value="1"/>
</dbReference>
<feature type="domain" description="Peptidase S26" evidence="13">
    <location>
        <begin position="8"/>
        <end position="93"/>
    </location>
</feature>
<dbReference type="PANTHER" id="PTHR46041:SF2">
    <property type="entry name" value="MITOCHONDRIAL INNER MEMBRANE PROTEASE SUBUNIT 2"/>
    <property type="match status" value="1"/>
</dbReference>
<dbReference type="PRINTS" id="PR00727">
    <property type="entry name" value="LEADERPTASE"/>
</dbReference>
<evidence type="ECO:0000256" key="3">
    <source>
        <dbReference type="ARBA" id="ARBA00022670"/>
    </source>
</evidence>
<evidence type="ECO:0000256" key="10">
    <source>
        <dbReference type="PIRSR" id="PIRSR600223-1"/>
    </source>
</evidence>
<keyword evidence="4" id="KW-0812">Transmembrane</keyword>
<dbReference type="PhylomeDB" id="A0A0D2X5C4"/>
<dbReference type="eggNOG" id="KOG1568">
    <property type="taxonomic scope" value="Eukaryota"/>
</dbReference>
<evidence type="ECO:0000313" key="15">
    <source>
        <dbReference type="Proteomes" id="UP000008743"/>
    </source>
</evidence>
<keyword evidence="12" id="KW-0732">Signal</keyword>
<dbReference type="GO" id="GO:0042720">
    <property type="term" value="C:mitochondrial inner membrane peptidase complex"/>
    <property type="evidence" value="ECO:0007669"/>
    <property type="project" value="InterPro"/>
</dbReference>
<dbReference type="Pfam" id="PF10502">
    <property type="entry name" value="Peptidase_S26"/>
    <property type="match status" value="2"/>
</dbReference>
<dbReference type="GO" id="GO:0006465">
    <property type="term" value="P:signal peptide processing"/>
    <property type="evidence" value="ECO:0007669"/>
    <property type="project" value="InterPro"/>
</dbReference>
<feature type="active site" evidence="10">
    <location>
        <position position="82"/>
    </location>
</feature>
<feature type="signal peptide" evidence="12">
    <location>
        <begin position="1"/>
        <end position="34"/>
    </location>
</feature>
<evidence type="ECO:0000256" key="2">
    <source>
        <dbReference type="ARBA" id="ARBA00007066"/>
    </source>
</evidence>
<keyword evidence="9" id="KW-0472">Membrane</keyword>
<dbReference type="OrthoDB" id="9996127at2759"/>
<dbReference type="InterPro" id="IPR019533">
    <property type="entry name" value="Peptidase_S26"/>
</dbReference>
<dbReference type="GO" id="GO:0006627">
    <property type="term" value="P:protein processing involved in protein targeting to mitochondrion"/>
    <property type="evidence" value="ECO:0007669"/>
    <property type="project" value="InterPro"/>
</dbReference>
<dbReference type="OMA" id="WIPVIAW"/>
<evidence type="ECO:0000256" key="9">
    <source>
        <dbReference type="ARBA" id="ARBA00023136"/>
    </source>
</evidence>
<dbReference type="Gene3D" id="2.10.109.10">
    <property type="entry name" value="Umud Fragment, subunit A"/>
    <property type="match status" value="1"/>
</dbReference>
<keyword evidence="15" id="KW-1185">Reference proteome</keyword>
<evidence type="ECO:0000256" key="12">
    <source>
        <dbReference type="SAM" id="SignalP"/>
    </source>
</evidence>
<dbReference type="AlphaFoldDB" id="A0A0D2X5C4"/>
<organism evidence="14 15">
    <name type="scientific">Capsaspora owczarzaki (strain ATCC 30864)</name>
    <dbReference type="NCBI Taxonomy" id="595528"/>
    <lineage>
        <taxon>Eukaryota</taxon>
        <taxon>Filasterea</taxon>
        <taxon>Capsaspora</taxon>
    </lineage>
</organism>
<proteinExistence type="inferred from homology"/>
<evidence type="ECO:0000256" key="5">
    <source>
        <dbReference type="ARBA" id="ARBA00022792"/>
    </source>
</evidence>
<feature type="active site" evidence="10">
    <location>
        <position position="36"/>
    </location>
</feature>
<accession>A0A0D2X5C4</accession>
<evidence type="ECO:0000259" key="13">
    <source>
        <dbReference type="Pfam" id="PF10502"/>
    </source>
</evidence>
<sequence length="167" mass="18662">MKSFLKAFAVRSLVILPLAITLTDSVASVAGVQGRSMQPTLNPDIAVDHILLDKWSVRDHRHRRGEVVVLWSPDEPTVAVIKRIIALEGDVVKTLSYKDPFVKIPRGHCWVEGDNHIHSRDSNTFGPIPVALIDARATHVIWPPARIQKIETVVSPDRIERYGRAGR</sequence>
<dbReference type="EC" id="3.4.21.-" evidence="11"/>
<dbReference type="SUPFAM" id="SSF51306">
    <property type="entry name" value="LexA/Signal peptidase"/>
    <property type="match status" value="1"/>
</dbReference>
<evidence type="ECO:0000256" key="8">
    <source>
        <dbReference type="ARBA" id="ARBA00023128"/>
    </source>
</evidence>
<dbReference type="FunCoup" id="A0A0D2X5C4">
    <property type="interactions" value="291"/>
</dbReference>
<keyword evidence="7" id="KW-1133">Transmembrane helix</keyword>
<comment type="similarity">
    <text evidence="2">Belongs to the peptidase S26 family. IMP2 subfamily.</text>
</comment>
<keyword evidence="3 11" id="KW-0645">Protease</keyword>
<comment type="subcellular location">
    <subcellularLocation>
        <location evidence="1">Mitochondrion inner membrane</location>
        <topology evidence="1">Single-pass membrane protein</topology>
    </subcellularLocation>
</comment>
<dbReference type="EMBL" id="KE346374">
    <property type="protein sequence ID" value="KJE97564.1"/>
    <property type="molecule type" value="Genomic_DNA"/>
</dbReference>